<dbReference type="Proteomes" id="UP000517916">
    <property type="component" value="Unassembled WGS sequence"/>
</dbReference>
<dbReference type="EMBL" id="JACJID010000005">
    <property type="protein sequence ID" value="MBA8929426.1"/>
    <property type="molecule type" value="Genomic_DNA"/>
</dbReference>
<evidence type="ECO:0000313" key="1">
    <source>
        <dbReference type="EMBL" id="MBA8929426.1"/>
    </source>
</evidence>
<comment type="caution">
    <text evidence="1">The sequence shown here is derived from an EMBL/GenBank/DDBJ whole genome shotgun (WGS) entry which is preliminary data.</text>
</comment>
<accession>A0ABR6BR79</accession>
<dbReference type="RefSeq" id="WP_182839346.1">
    <property type="nucleotide sequence ID" value="NZ_BAAABQ010000004.1"/>
</dbReference>
<reference evidence="1 2" key="1">
    <citation type="submission" date="2020-08" db="EMBL/GenBank/DDBJ databases">
        <title>Genomic Encyclopedia of Archaeal and Bacterial Type Strains, Phase II (KMG-II): from individual species to whole genera.</title>
        <authorList>
            <person name="Goeker M."/>
        </authorList>
    </citation>
    <scope>NUCLEOTIDE SEQUENCE [LARGE SCALE GENOMIC DNA]</scope>
    <source>
        <strain evidence="1 2">DSM 43850</strain>
    </source>
</reference>
<proteinExistence type="predicted"/>
<organism evidence="1 2">
    <name type="scientific">Kutzneria viridogrisea</name>
    <dbReference type="NCBI Taxonomy" id="47990"/>
    <lineage>
        <taxon>Bacteria</taxon>
        <taxon>Bacillati</taxon>
        <taxon>Actinomycetota</taxon>
        <taxon>Actinomycetes</taxon>
        <taxon>Pseudonocardiales</taxon>
        <taxon>Pseudonocardiaceae</taxon>
        <taxon>Kutzneria</taxon>
    </lineage>
</organism>
<evidence type="ECO:0000313" key="2">
    <source>
        <dbReference type="Proteomes" id="UP000517916"/>
    </source>
</evidence>
<sequence length="55" mass="6224">MDKPVGADPTGFTVSRRVREVHQRVVAHVARNKERARHVLWIVGEACPLAANRHE</sequence>
<name>A0ABR6BR79_9PSEU</name>
<keyword evidence="2" id="KW-1185">Reference proteome</keyword>
<gene>
    <name evidence="1" type="ORF">BC739_006644</name>
</gene>
<protein>
    <submittedName>
        <fullName evidence="1">Uncharacterized protein</fullName>
    </submittedName>
</protein>